<organism evidence="1 2">
    <name type="scientific">Parthenolecanium corni</name>
    <dbReference type="NCBI Taxonomy" id="536013"/>
    <lineage>
        <taxon>Eukaryota</taxon>
        <taxon>Metazoa</taxon>
        <taxon>Ecdysozoa</taxon>
        <taxon>Arthropoda</taxon>
        <taxon>Hexapoda</taxon>
        <taxon>Insecta</taxon>
        <taxon>Pterygota</taxon>
        <taxon>Neoptera</taxon>
        <taxon>Paraneoptera</taxon>
        <taxon>Hemiptera</taxon>
        <taxon>Sternorrhyncha</taxon>
        <taxon>Coccoidea</taxon>
        <taxon>Coccidae</taxon>
        <taxon>Parthenolecanium</taxon>
    </lineage>
</organism>
<gene>
    <name evidence="1" type="ORF">V9T40_014036</name>
</gene>
<accession>A0AAN9TC00</accession>
<name>A0AAN9TC00_9HEMI</name>
<sequence>MQQATLHRLLTAESASQRKILQQRKNSCVEKEWEGGDDDVDVDVGCSECVLLFRHSRVASTTSSTKKHDV</sequence>
<comment type="caution">
    <text evidence="1">The sequence shown here is derived from an EMBL/GenBank/DDBJ whole genome shotgun (WGS) entry which is preliminary data.</text>
</comment>
<keyword evidence="2" id="KW-1185">Reference proteome</keyword>
<proteinExistence type="predicted"/>
<reference evidence="1 2" key="1">
    <citation type="submission" date="2024-03" db="EMBL/GenBank/DDBJ databases">
        <title>Adaptation during the transition from Ophiocordyceps entomopathogen to insect associate is accompanied by gene loss and intensified selection.</title>
        <authorList>
            <person name="Ward C.M."/>
            <person name="Onetto C.A."/>
            <person name="Borneman A.R."/>
        </authorList>
    </citation>
    <scope>NUCLEOTIDE SEQUENCE [LARGE SCALE GENOMIC DNA]</scope>
    <source>
        <strain evidence="1">AWRI1</strain>
        <tissue evidence="1">Single Adult Female</tissue>
    </source>
</reference>
<dbReference type="EMBL" id="JBBCAQ010000033">
    <property type="protein sequence ID" value="KAK7582591.1"/>
    <property type="molecule type" value="Genomic_DNA"/>
</dbReference>
<dbReference type="AlphaFoldDB" id="A0AAN9TC00"/>
<evidence type="ECO:0000313" key="2">
    <source>
        <dbReference type="Proteomes" id="UP001367676"/>
    </source>
</evidence>
<evidence type="ECO:0000313" key="1">
    <source>
        <dbReference type="EMBL" id="KAK7582591.1"/>
    </source>
</evidence>
<protein>
    <submittedName>
        <fullName evidence="1">Uncharacterized protein</fullName>
    </submittedName>
</protein>
<dbReference type="Proteomes" id="UP001367676">
    <property type="component" value="Unassembled WGS sequence"/>
</dbReference>